<keyword evidence="1" id="KW-0472">Membrane</keyword>
<gene>
    <name evidence="2" type="ORF">ODALV1_LOCUS29190</name>
</gene>
<proteinExistence type="predicted"/>
<comment type="caution">
    <text evidence="2">The sequence shown here is derived from an EMBL/GenBank/DDBJ whole genome shotgun (WGS) entry which is preliminary data.</text>
</comment>
<dbReference type="EMBL" id="CAXLJM020000149">
    <property type="protein sequence ID" value="CAL8142916.1"/>
    <property type="molecule type" value="Genomic_DNA"/>
</dbReference>
<evidence type="ECO:0000313" key="2">
    <source>
        <dbReference type="EMBL" id="CAL8142916.1"/>
    </source>
</evidence>
<keyword evidence="1" id="KW-1133">Transmembrane helix</keyword>
<feature type="transmembrane region" description="Helical" evidence="1">
    <location>
        <begin position="332"/>
        <end position="350"/>
    </location>
</feature>
<sequence>MWKPRVHIWLEIIINFLYVICVSPFKVKFNRAEGTYTVSSSFLHKVSDLKNNLKVGNNLILHFNLATYVPYSQVLPALTHAFGILYTLVLLYFSGSRLSLANPKCIFHSAVAYSRYIIYYALLLTFWTRRSHFESFFSATSDYVSSKLSPRERGNDSKDETKAKIVTWICCLFMIPSSIAIDVVHYTGGSGLSDYIYKSIDKGAGDVLSVFGSRNTSVPASSKVITDFEYGFTLFYDFIGIYVRTCNHAAVLFCTFAAVTMYQRAVTFVASVSNDRDQEKVIQSYVDFCKFGSNLNKMCGYVVFGTVACSPPFFVVYFIGTFTNWEYTGPRVIFYSSMYCFLYIIAAEAASKIGEFKEWIIEYGEGKNESQLFAMFVEVSQNPMGLRGLECFTVTYGLLSKMFAIVVTFTIILLQFETTPGSPQTSTPCM</sequence>
<feature type="transmembrane region" description="Helical" evidence="1">
    <location>
        <begin position="105"/>
        <end position="127"/>
    </location>
</feature>
<feature type="transmembrane region" description="Helical" evidence="1">
    <location>
        <begin position="7"/>
        <end position="25"/>
    </location>
</feature>
<feature type="transmembrane region" description="Helical" evidence="1">
    <location>
        <begin position="165"/>
        <end position="184"/>
    </location>
</feature>
<keyword evidence="1" id="KW-0812">Transmembrane</keyword>
<accession>A0ABP1S3N3</accession>
<evidence type="ECO:0008006" key="4">
    <source>
        <dbReference type="Google" id="ProtNLM"/>
    </source>
</evidence>
<reference evidence="2 3" key="1">
    <citation type="submission" date="2024-08" db="EMBL/GenBank/DDBJ databases">
        <authorList>
            <person name="Cucini C."/>
            <person name="Frati F."/>
        </authorList>
    </citation>
    <scope>NUCLEOTIDE SEQUENCE [LARGE SCALE GENOMIC DNA]</scope>
</reference>
<organism evidence="2 3">
    <name type="scientific">Orchesella dallaii</name>
    <dbReference type="NCBI Taxonomy" id="48710"/>
    <lineage>
        <taxon>Eukaryota</taxon>
        <taxon>Metazoa</taxon>
        <taxon>Ecdysozoa</taxon>
        <taxon>Arthropoda</taxon>
        <taxon>Hexapoda</taxon>
        <taxon>Collembola</taxon>
        <taxon>Entomobryomorpha</taxon>
        <taxon>Entomobryoidea</taxon>
        <taxon>Orchesellidae</taxon>
        <taxon>Orchesellinae</taxon>
        <taxon>Orchesella</taxon>
    </lineage>
</organism>
<evidence type="ECO:0000313" key="3">
    <source>
        <dbReference type="Proteomes" id="UP001642540"/>
    </source>
</evidence>
<feature type="transmembrane region" description="Helical" evidence="1">
    <location>
        <begin position="394"/>
        <end position="416"/>
    </location>
</feature>
<evidence type="ECO:0000256" key="1">
    <source>
        <dbReference type="SAM" id="Phobius"/>
    </source>
</evidence>
<dbReference type="Proteomes" id="UP001642540">
    <property type="component" value="Unassembled WGS sequence"/>
</dbReference>
<feature type="transmembrane region" description="Helical" evidence="1">
    <location>
        <begin position="298"/>
        <end position="320"/>
    </location>
</feature>
<feature type="transmembrane region" description="Helical" evidence="1">
    <location>
        <begin position="74"/>
        <end position="93"/>
    </location>
</feature>
<name>A0ABP1S3N3_9HEXA</name>
<protein>
    <recommendedName>
        <fullName evidence="4">Gustatory receptor</fullName>
    </recommendedName>
</protein>
<keyword evidence="3" id="KW-1185">Reference proteome</keyword>